<accession>A0A918C9Y4</accession>
<feature type="transmembrane region" description="Helical" evidence="1">
    <location>
        <begin position="72"/>
        <end position="93"/>
    </location>
</feature>
<reference evidence="2" key="1">
    <citation type="journal article" date="2014" name="Int. J. Syst. Evol. Microbiol.">
        <title>Complete genome sequence of Corynebacterium casei LMG S-19264T (=DSM 44701T), isolated from a smear-ripened cheese.</title>
        <authorList>
            <consortium name="US DOE Joint Genome Institute (JGI-PGF)"/>
            <person name="Walter F."/>
            <person name="Albersmeier A."/>
            <person name="Kalinowski J."/>
            <person name="Ruckert C."/>
        </authorList>
    </citation>
    <scope>NUCLEOTIDE SEQUENCE</scope>
    <source>
        <strain evidence="2">JCM 3346</strain>
    </source>
</reference>
<dbReference type="InterPro" id="IPR021299">
    <property type="entry name" value="DUF2871"/>
</dbReference>
<keyword evidence="1" id="KW-1133">Transmembrane helix</keyword>
<feature type="transmembrane region" description="Helical" evidence="1">
    <location>
        <begin position="43"/>
        <end position="60"/>
    </location>
</feature>
<evidence type="ECO:0000256" key="1">
    <source>
        <dbReference type="SAM" id="Phobius"/>
    </source>
</evidence>
<protein>
    <recommendedName>
        <fullName evidence="4">DUF2871 domain-containing protein</fullName>
    </recommendedName>
</protein>
<organism evidence="2 3">
    <name type="scientific">Agromyces mediolanus</name>
    <name type="common">Corynebacterium mediolanum</name>
    <dbReference type="NCBI Taxonomy" id="41986"/>
    <lineage>
        <taxon>Bacteria</taxon>
        <taxon>Bacillati</taxon>
        <taxon>Actinomycetota</taxon>
        <taxon>Actinomycetes</taxon>
        <taxon>Micrococcales</taxon>
        <taxon>Microbacteriaceae</taxon>
        <taxon>Agromyces</taxon>
    </lineage>
</organism>
<name>A0A918C9Y4_AGRME</name>
<keyword evidence="1" id="KW-0472">Membrane</keyword>
<dbReference type="EMBL" id="BMRJ01000001">
    <property type="protein sequence ID" value="GGR12621.1"/>
    <property type="molecule type" value="Genomic_DNA"/>
</dbReference>
<dbReference type="Proteomes" id="UP000610303">
    <property type="component" value="Unassembled WGS sequence"/>
</dbReference>
<evidence type="ECO:0000313" key="3">
    <source>
        <dbReference type="Proteomes" id="UP000610303"/>
    </source>
</evidence>
<sequence>MNRLFTAAVVYLVLGLGSGLFYREFTKANDFVEGGATQLSVVHTHLLTLGFLAMLIVLALEKAFTLSASPLFGWFFWVYNAGVLLTSAMMVWHGSLTVLGQESNAAIAGVAGLGHIVVTAGLVLLMMALRKGIVAAKAVPAGGADAPSEASV</sequence>
<dbReference type="Pfam" id="PF11070">
    <property type="entry name" value="DUF2871"/>
    <property type="match status" value="1"/>
</dbReference>
<gene>
    <name evidence="2" type="ORF">GCM10010196_01400</name>
</gene>
<proteinExistence type="predicted"/>
<evidence type="ECO:0000313" key="2">
    <source>
        <dbReference type="EMBL" id="GGR12621.1"/>
    </source>
</evidence>
<dbReference type="AlphaFoldDB" id="A0A918C9Y4"/>
<evidence type="ECO:0008006" key="4">
    <source>
        <dbReference type="Google" id="ProtNLM"/>
    </source>
</evidence>
<reference evidence="2" key="2">
    <citation type="submission" date="2020-09" db="EMBL/GenBank/DDBJ databases">
        <authorList>
            <person name="Sun Q."/>
            <person name="Ohkuma M."/>
        </authorList>
    </citation>
    <scope>NUCLEOTIDE SEQUENCE</scope>
    <source>
        <strain evidence="2">JCM 3346</strain>
    </source>
</reference>
<keyword evidence="1" id="KW-0812">Transmembrane</keyword>
<feature type="transmembrane region" description="Helical" evidence="1">
    <location>
        <begin position="105"/>
        <end position="129"/>
    </location>
</feature>
<dbReference type="RefSeq" id="WP_189083403.1">
    <property type="nucleotide sequence ID" value="NZ_BMRJ01000001.1"/>
</dbReference>
<keyword evidence="3" id="KW-1185">Reference proteome</keyword>
<comment type="caution">
    <text evidence="2">The sequence shown here is derived from an EMBL/GenBank/DDBJ whole genome shotgun (WGS) entry which is preliminary data.</text>
</comment>